<organism evidence="1 2">
    <name type="scientific">Oryza meyeriana var. granulata</name>
    <dbReference type="NCBI Taxonomy" id="110450"/>
    <lineage>
        <taxon>Eukaryota</taxon>
        <taxon>Viridiplantae</taxon>
        <taxon>Streptophyta</taxon>
        <taxon>Embryophyta</taxon>
        <taxon>Tracheophyta</taxon>
        <taxon>Spermatophyta</taxon>
        <taxon>Magnoliopsida</taxon>
        <taxon>Liliopsida</taxon>
        <taxon>Poales</taxon>
        <taxon>Poaceae</taxon>
        <taxon>BOP clade</taxon>
        <taxon>Oryzoideae</taxon>
        <taxon>Oryzeae</taxon>
        <taxon>Oryzinae</taxon>
        <taxon>Oryza</taxon>
        <taxon>Oryza meyeriana</taxon>
    </lineage>
</organism>
<dbReference type="AlphaFoldDB" id="A0A6G1E7N7"/>
<proteinExistence type="predicted"/>
<keyword evidence="2" id="KW-1185">Reference proteome</keyword>
<sequence>MLEEHNCMLRNMRSSHRNLTVAYAANTYYKEVIEGDDLPCSRPVLYVDGTILTRKYRGHIVTAVGAYANN</sequence>
<dbReference type="OrthoDB" id="683469at2759"/>
<accession>A0A6G1E7N7</accession>
<reference evidence="1 2" key="1">
    <citation type="submission" date="2019-11" db="EMBL/GenBank/DDBJ databases">
        <title>Whole genome sequence of Oryza granulata.</title>
        <authorList>
            <person name="Li W."/>
        </authorList>
    </citation>
    <scope>NUCLEOTIDE SEQUENCE [LARGE SCALE GENOMIC DNA]</scope>
    <source>
        <strain evidence="2">cv. Menghai</strain>
        <tissue evidence="1">Leaf</tissue>
    </source>
</reference>
<comment type="caution">
    <text evidence="1">The sequence shown here is derived from an EMBL/GenBank/DDBJ whole genome shotgun (WGS) entry which is preliminary data.</text>
</comment>
<dbReference type="Proteomes" id="UP000479710">
    <property type="component" value="Unassembled WGS sequence"/>
</dbReference>
<protein>
    <submittedName>
        <fullName evidence="1">Uncharacterized protein</fullName>
    </submittedName>
</protein>
<evidence type="ECO:0000313" key="2">
    <source>
        <dbReference type="Proteomes" id="UP000479710"/>
    </source>
</evidence>
<evidence type="ECO:0000313" key="1">
    <source>
        <dbReference type="EMBL" id="KAF0921115.1"/>
    </source>
</evidence>
<dbReference type="EMBL" id="SPHZ02000005">
    <property type="protein sequence ID" value="KAF0921115.1"/>
    <property type="molecule type" value="Genomic_DNA"/>
</dbReference>
<name>A0A6G1E7N7_9ORYZ</name>
<gene>
    <name evidence="1" type="ORF">E2562_038648</name>
</gene>